<comment type="caution">
    <text evidence="2">The sequence shown here is derived from an EMBL/GenBank/DDBJ whole genome shotgun (WGS) entry which is preliminary data.</text>
</comment>
<dbReference type="RefSeq" id="WP_101248653.1">
    <property type="nucleotide sequence ID" value="NZ_PIUM01000001.1"/>
</dbReference>
<dbReference type="Pfam" id="PF13649">
    <property type="entry name" value="Methyltransf_25"/>
    <property type="match status" value="1"/>
</dbReference>
<name>A0A2N3Q197_9PROT</name>
<dbReference type="AlphaFoldDB" id="A0A2N3Q197"/>
<dbReference type="GO" id="GO:0032259">
    <property type="term" value="P:methylation"/>
    <property type="evidence" value="ECO:0007669"/>
    <property type="project" value="UniProtKB-KW"/>
</dbReference>
<proteinExistence type="predicted"/>
<dbReference type="OrthoDB" id="9807911at2"/>
<evidence type="ECO:0000313" key="3">
    <source>
        <dbReference type="Proteomes" id="UP000233293"/>
    </source>
</evidence>
<dbReference type="CDD" id="cd02440">
    <property type="entry name" value="AdoMet_MTases"/>
    <property type="match status" value="1"/>
</dbReference>
<dbReference type="PANTHER" id="PTHR43464">
    <property type="entry name" value="METHYLTRANSFERASE"/>
    <property type="match status" value="1"/>
</dbReference>
<gene>
    <name evidence="2" type="ORF">CWS72_00810</name>
</gene>
<keyword evidence="2" id="KW-0489">Methyltransferase</keyword>
<dbReference type="InterPro" id="IPR029063">
    <property type="entry name" value="SAM-dependent_MTases_sf"/>
</dbReference>
<dbReference type="Proteomes" id="UP000233293">
    <property type="component" value="Unassembled WGS sequence"/>
</dbReference>
<dbReference type="PANTHER" id="PTHR43464:SF94">
    <property type="entry name" value="MALONYL-[ACYL-CARRIER PROTEIN] O-METHYLTRANSFERASE"/>
    <property type="match status" value="1"/>
</dbReference>
<sequence length="285" mass="31751">MSADAMRQARVQAGYDEASRLRQSLDLASVLDWAPHHTLRILDLGCGTGTLLAQAFERFPALERAVGIDMLAARLDEAAEKLRGHGDKVGLIAADLTQSPEVDAPFDFIVMTSVLHWLYPHEDQVFRWISQQIGADGHFVLTTYHPVADADGLGGTDELVRQALQLLGDTKGAATARFAAHGVFPIARRTRSVRHLRALLSRHFDIDQSRPQEATMRAASGEAYVRYHAATFGTYYSQLAPPAKERLFFEALGYLAEERMRRQGYITSMQVRQWKCLPYRGGLPS</sequence>
<dbReference type="EMBL" id="PIUM01000001">
    <property type="protein sequence ID" value="PKU26423.1"/>
    <property type="molecule type" value="Genomic_DNA"/>
</dbReference>
<evidence type="ECO:0000313" key="2">
    <source>
        <dbReference type="EMBL" id="PKU26423.1"/>
    </source>
</evidence>
<feature type="domain" description="Methyltransferase" evidence="1">
    <location>
        <begin position="41"/>
        <end position="130"/>
    </location>
</feature>
<dbReference type="Gene3D" id="3.40.50.150">
    <property type="entry name" value="Vaccinia Virus protein VP39"/>
    <property type="match status" value="1"/>
</dbReference>
<protein>
    <submittedName>
        <fullName evidence="2">Class I SAM-dependent methyltransferase</fullName>
    </submittedName>
</protein>
<dbReference type="InterPro" id="IPR041698">
    <property type="entry name" value="Methyltransf_25"/>
</dbReference>
<dbReference type="SUPFAM" id="SSF53335">
    <property type="entry name" value="S-adenosyl-L-methionine-dependent methyltransferases"/>
    <property type="match status" value="1"/>
</dbReference>
<accession>A0A2N3Q197</accession>
<organism evidence="2 3">
    <name type="scientific">Telmatospirillum siberiense</name>
    <dbReference type="NCBI Taxonomy" id="382514"/>
    <lineage>
        <taxon>Bacteria</taxon>
        <taxon>Pseudomonadati</taxon>
        <taxon>Pseudomonadota</taxon>
        <taxon>Alphaproteobacteria</taxon>
        <taxon>Rhodospirillales</taxon>
        <taxon>Rhodospirillaceae</taxon>
        <taxon>Telmatospirillum</taxon>
    </lineage>
</organism>
<dbReference type="GO" id="GO:0008168">
    <property type="term" value="F:methyltransferase activity"/>
    <property type="evidence" value="ECO:0007669"/>
    <property type="project" value="UniProtKB-KW"/>
</dbReference>
<evidence type="ECO:0000259" key="1">
    <source>
        <dbReference type="Pfam" id="PF13649"/>
    </source>
</evidence>
<keyword evidence="2" id="KW-0808">Transferase</keyword>
<reference evidence="3" key="1">
    <citation type="submission" date="2017-12" db="EMBL/GenBank/DDBJ databases">
        <title>Draft genome sequence of Telmatospirillum siberiense 26-4b1T, an acidotolerant peatland alphaproteobacterium potentially involved in sulfur cycling.</title>
        <authorList>
            <person name="Hausmann B."/>
            <person name="Pjevac P."/>
            <person name="Schreck K."/>
            <person name="Herbold C.W."/>
            <person name="Daims H."/>
            <person name="Wagner M."/>
            <person name="Pester M."/>
            <person name="Loy A."/>
        </authorList>
    </citation>
    <scope>NUCLEOTIDE SEQUENCE [LARGE SCALE GENOMIC DNA]</scope>
    <source>
        <strain evidence="3">26-4b1</strain>
    </source>
</reference>
<keyword evidence="3" id="KW-1185">Reference proteome</keyword>